<evidence type="ECO:0000313" key="14">
    <source>
        <dbReference type="Proteomes" id="UP000306954"/>
    </source>
</evidence>
<dbReference type="Pfam" id="PF16579">
    <property type="entry name" value="AdenylateSensor"/>
    <property type="match status" value="1"/>
</dbReference>
<dbReference type="GO" id="GO:0005524">
    <property type="term" value="F:ATP binding"/>
    <property type="evidence" value="ECO:0007669"/>
    <property type="project" value="UniProtKB-UniRule"/>
</dbReference>
<accession>A0A4T0I9W3</accession>
<evidence type="ECO:0000256" key="3">
    <source>
        <dbReference type="ARBA" id="ARBA00022527"/>
    </source>
</evidence>
<evidence type="ECO:0000256" key="8">
    <source>
        <dbReference type="ARBA" id="ARBA00047899"/>
    </source>
</evidence>
<feature type="compositionally biased region" description="Polar residues" evidence="11">
    <location>
        <begin position="483"/>
        <end position="492"/>
    </location>
</feature>
<dbReference type="PANTHER" id="PTHR24346:SF110">
    <property type="entry name" value="NON-SPECIFIC SERINE_THREONINE PROTEIN KINASE"/>
    <property type="match status" value="1"/>
</dbReference>
<feature type="domain" description="Protein kinase" evidence="12">
    <location>
        <begin position="15"/>
        <end position="266"/>
    </location>
</feature>
<feature type="compositionally biased region" description="Basic and acidic residues" evidence="11">
    <location>
        <begin position="549"/>
        <end position="561"/>
    </location>
</feature>
<dbReference type="InterPro" id="IPR011009">
    <property type="entry name" value="Kinase-like_dom_sf"/>
</dbReference>
<feature type="compositionally biased region" description="Basic and acidic residues" evidence="11">
    <location>
        <begin position="471"/>
        <end position="481"/>
    </location>
</feature>
<dbReference type="FunFam" id="3.30.200.20:FF:000236">
    <property type="entry name" value="Non-specific serine/threonine protein kinase"/>
    <property type="match status" value="1"/>
</dbReference>
<protein>
    <recommendedName>
        <fullName evidence="2">non-specific serine/threonine protein kinase</fullName>
        <ecNumber evidence="2">2.7.11.1</ecNumber>
    </recommendedName>
</protein>
<sequence>MSQTKSKRPSKIGQYQVLQTLGTGSFGKVKLAVHALTGHKVAMKILNKRKIHSLDISSRVKREIQYLKLLRHPHIIKLYEVISTPTDIIMVMEYAGNELFNYIVERGRMPEDEARRFFQQIICAVEYCHRHSIVHRDLKPENLLLDDFNMVKIADFGLSNIMTDGDFLKTSCGSPNYAAPEVISGKLYAGPEIDIWSCGVILYVMLCGRLPFDDEFIPNLFKKINGGVYHLPSYLSQETKSLLTQMLIVDPVKRITIPEIRDLPWFKVSLPKYLEPLPPTTPSNEKEEPPAPLPENDAQVSPDLGPIDRSIVNDLVEKMGPFDISQIINELKSSHDNQFKVAYQLVRDQKRMVETAGDRQDQAMDNFLSSSPPAWNAGLEHMTGSRRSTSIKRKSRNAAAAAAAATPAQEKQQQPEDYDEYDEFDELDDFDLEERFTVLDSSLPQNNEDDGVGASSTAYRMESLKLNSGGRGERGERKDPTKVLQSRSSQPISVEPMSTIPAPSSGADEREREREGEGERERARVHERDRDRERHAKDTINHVSSAASPKDKEKDKEREKGGATTSKKSKASKWHFGIRSRSPPMEVMLEIYRTLKSLGMEWKTKDLPADPPRGDVDDSRVQDLFFVETRSRIKNVIIRMDLQLYRVDESNYLVDFRLVDYFPIAATSDDYIRHEGEAEEREKEHEYGHEHSHGAKSPGESHRSHSNSVSASASEGHSTPNVDRLSDTNQKLGQSYEGDVWSPFLFLDCACKLIVELAGAGA</sequence>
<feature type="region of interest" description="Disordered" evidence="11">
    <location>
        <begin position="438"/>
        <end position="574"/>
    </location>
</feature>
<dbReference type="Pfam" id="PF00069">
    <property type="entry name" value="Pkinase"/>
    <property type="match status" value="1"/>
</dbReference>
<feature type="binding site" evidence="10">
    <location>
        <position position="44"/>
    </location>
    <ligand>
        <name>ATP</name>
        <dbReference type="ChEBI" id="CHEBI:30616"/>
    </ligand>
</feature>
<evidence type="ECO:0000256" key="2">
    <source>
        <dbReference type="ARBA" id="ARBA00012513"/>
    </source>
</evidence>
<dbReference type="GO" id="GO:0106310">
    <property type="term" value="F:protein serine kinase activity"/>
    <property type="evidence" value="ECO:0007669"/>
    <property type="project" value="RHEA"/>
</dbReference>
<dbReference type="InterPro" id="IPR008271">
    <property type="entry name" value="Ser/Thr_kinase_AS"/>
</dbReference>
<evidence type="ECO:0000256" key="6">
    <source>
        <dbReference type="ARBA" id="ARBA00022777"/>
    </source>
</evidence>
<dbReference type="FunFam" id="1.10.510.10:FF:000544">
    <property type="entry name" value="Non-specific serine/threonine protein kinase"/>
    <property type="match status" value="1"/>
</dbReference>
<comment type="catalytic activity">
    <reaction evidence="8">
        <text>L-threonyl-[protein] + ATP = O-phospho-L-threonyl-[protein] + ADP + H(+)</text>
        <dbReference type="Rhea" id="RHEA:46608"/>
        <dbReference type="Rhea" id="RHEA-COMP:11060"/>
        <dbReference type="Rhea" id="RHEA-COMP:11605"/>
        <dbReference type="ChEBI" id="CHEBI:15378"/>
        <dbReference type="ChEBI" id="CHEBI:30013"/>
        <dbReference type="ChEBI" id="CHEBI:30616"/>
        <dbReference type="ChEBI" id="CHEBI:61977"/>
        <dbReference type="ChEBI" id="CHEBI:456216"/>
        <dbReference type="EC" id="2.7.11.1"/>
    </reaction>
</comment>
<dbReference type="InterPro" id="IPR000719">
    <property type="entry name" value="Prot_kinase_dom"/>
</dbReference>
<dbReference type="SMART" id="SM00220">
    <property type="entry name" value="S_TKc"/>
    <property type="match status" value="1"/>
</dbReference>
<dbReference type="EC" id="2.7.11.1" evidence="2"/>
<dbReference type="CDD" id="cd14079">
    <property type="entry name" value="STKc_AMPK_alpha"/>
    <property type="match status" value="1"/>
</dbReference>
<evidence type="ECO:0000313" key="13">
    <source>
        <dbReference type="EMBL" id="TIB13041.1"/>
    </source>
</evidence>
<keyword evidence="7 10" id="KW-0067">ATP-binding</keyword>
<feature type="region of interest" description="Disordered" evidence="11">
    <location>
        <begin position="277"/>
        <end position="304"/>
    </location>
</feature>
<feature type="compositionally biased region" description="Basic and acidic residues" evidence="11">
    <location>
        <begin position="507"/>
        <end position="540"/>
    </location>
</feature>
<dbReference type="EMBL" id="SPOF01000016">
    <property type="protein sequence ID" value="TIB13041.1"/>
    <property type="molecule type" value="Genomic_DNA"/>
</dbReference>
<dbReference type="InterPro" id="IPR032270">
    <property type="entry name" value="AMPK_C"/>
</dbReference>
<keyword evidence="3" id="KW-0723">Serine/threonine-protein kinase</keyword>
<evidence type="ECO:0000256" key="4">
    <source>
        <dbReference type="ARBA" id="ARBA00022679"/>
    </source>
</evidence>
<feature type="region of interest" description="Disordered" evidence="11">
    <location>
        <begin position="356"/>
        <end position="391"/>
    </location>
</feature>
<comment type="caution">
    <text evidence="13">The sequence shown here is derived from an EMBL/GenBank/DDBJ whole genome shotgun (WGS) entry which is preliminary data.</text>
</comment>
<evidence type="ECO:0000256" key="1">
    <source>
        <dbReference type="ARBA" id="ARBA00006234"/>
    </source>
</evidence>
<evidence type="ECO:0000256" key="7">
    <source>
        <dbReference type="ARBA" id="ARBA00022840"/>
    </source>
</evidence>
<feature type="compositionally biased region" description="Basic and acidic residues" evidence="11">
    <location>
        <begin position="676"/>
        <end position="703"/>
    </location>
</feature>
<dbReference type="InterPro" id="IPR017441">
    <property type="entry name" value="Protein_kinase_ATP_BS"/>
</dbReference>
<dbReference type="PROSITE" id="PS50011">
    <property type="entry name" value="PROTEIN_KINASE_DOM"/>
    <property type="match status" value="1"/>
</dbReference>
<dbReference type="GO" id="GO:0005737">
    <property type="term" value="C:cytoplasm"/>
    <property type="evidence" value="ECO:0007669"/>
    <property type="project" value="TreeGrafter"/>
</dbReference>
<evidence type="ECO:0000256" key="9">
    <source>
        <dbReference type="ARBA" id="ARBA00048679"/>
    </source>
</evidence>
<evidence type="ECO:0000256" key="10">
    <source>
        <dbReference type="PROSITE-ProRule" id="PRU10141"/>
    </source>
</evidence>
<dbReference type="PROSITE" id="PS00107">
    <property type="entry name" value="PROTEIN_KINASE_ATP"/>
    <property type="match status" value="1"/>
</dbReference>
<reference evidence="13 14" key="1">
    <citation type="submission" date="2019-03" db="EMBL/GenBank/DDBJ databases">
        <title>Sequencing 23 genomes of Wallemia ichthyophaga.</title>
        <authorList>
            <person name="Gostincar C."/>
        </authorList>
    </citation>
    <scope>NUCLEOTIDE SEQUENCE [LARGE SCALE GENOMIC DNA]</scope>
    <source>
        <strain evidence="13 14">EXF-8621</strain>
    </source>
</reference>
<dbReference type="AlphaFoldDB" id="A0A4T0I9W3"/>
<name>A0A4T0I9W3_WALIC</name>
<dbReference type="PROSITE" id="PS00108">
    <property type="entry name" value="PROTEIN_KINASE_ST"/>
    <property type="match status" value="1"/>
</dbReference>
<gene>
    <name evidence="13" type="ORF">E3P90_01807</name>
</gene>
<organism evidence="13 14">
    <name type="scientific">Wallemia ichthyophaga</name>
    <dbReference type="NCBI Taxonomy" id="245174"/>
    <lineage>
        <taxon>Eukaryota</taxon>
        <taxon>Fungi</taxon>
        <taxon>Dikarya</taxon>
        <taxon>Basidiomycota</taxon>
        <taxon>Wallemiomycotina</taxon>
        <taxon>Wallemiomycetes</taxon>
        <taxon>Wallemiales</taxon>
        <taxon>Wallemiaceae</taxon>
        <taxon>Wallemia</taxon>
    </lineage>
</organism>
<proteinExistence type="inferred from homology"/>
<evidence type="ECO:0000256" key="5">
    <source>
        <dbReference type="ARBA" id="ARBA00022741"/>
    </source>
</evidence>
<feature type="region of interest" description="Disordered" evidence="11">
    <location>
        <begin position="400"/>
        <end position="419"/>
    </location>
</feature>
<comment type="catalytic activity">
    <reaction evidence="9">
        <text>L-seryl-[protein] + ATP = O-phospho-L-seryl-[protein] + ADP + H(+)</text>
        <dbReference type="Rhea" id="RHEA:17989"/>
        <dbReference type="Rhea" id="RHEA-COMP:9863"/>
        <dbReference type="Rhea" id="RHEA-COMP:11604"/>
        <dbReference type="ChEBI" id="CHEBI:15378"/>
        <dbReference type="ChEBI" id="CHEBI:29999"/>
        <dbReference type="ChEBI" id="CHEBI:30616"/>
        <dbReference type="ChEBI" id="CHEBI:83421"/>
        <dbReference type="ChEBI" id="CHEBI:456216"/>
        <dbReference type="EC" id="2.7.11.1"/>
    </reaction>
</comment>
<keyword evidence="5 10" id="KW-0547">Nucleotide-binding</keyword>
<dbReference type="Proteomes" id="UP000306954">
    <property type="component" value="Unassembled WGS sequence"/>
</dbReference>
<feature type="compositionally biased region" description="Low complexity" evidence="11">
    <location>
        <begin position="706"/>
        <end position="718"/>
    </location>
</feature>
<dbReference type="PANTHER" id="PTHR24346">
    <property type="entry name" value="MAP/MICROTUBULE AFFINITY-REGULATING KINASE"/>
    <property type="match status" value="1"/>
</dbReference>
<keyword evidence="4" id="KW-0808">Transferase</keyword>
<dbReference type="CDD" id="cd12122">
    <property type="entry name" value="AMPKA_C"/>
    <property type="match status" value="1"/>
</dbReference>
<dbReference type="GO" id="GO:0035556">
    <property type="term" value="P:intracellular signal transduction"/>
    <property type="evidence" value="ECO:0007669"/>
    <property type="project" value="TreeGrafter"/>
</dbReference>
<evidence type="ECO:0000259" key="12">
    <source>
        <dbReference type="PROSITE" id="PS50011"/>
    </source>
</evidence>
<dbReference type="InterPro" id="IPR028375">
    <property type="entry name" value="KA1/Ssp2_C"/>
</dbReference>
<dbReference type="SUPFAM" id="SSF103243">
    <property type="entry name" value="KA1-like"/>
    <property type="match status" value="1"/>
</dbReference>
<keyword evidence="6" id="KW-0418">Kinase</keyword>
<dbReference type="Gene3D" id="3.30.310.80">
    <property type="entry name" value="Kinase associated domain 1, KA1"/>
    <property type="match status" value="1"/>
</dbReference>
<dbReference type="Gene3D" id="1.10.510.10">
    <property type="entry name" value="Transferase(Phosphotransferase) domain 1"/>
    <property type="match status" value="1"/>
</dbReference>
<evidence type="ECO:0000256" key="11">
    <source>
        <dbReference type="SAM" id="MobiDB-lite"/>
    </source>
</evidence>
<dbReference type="SUPFAM" id="SSF56112">
    <property type="entry name" value="Protein kinase-like (PK-like)"/>
    <property type="match status" value="1"/>
</dbReference>
<feature type="region of interest" description="Disordered" evidence="11">
    <location>
        <begin position="676"/>
        <end position="729"/>
    </location>
</feature>
<comment type="similarity">
    <text evidence="1">Belongs to the protein kinase superfamily. CAMK Ser/Thr protein kinase family. SNF1 subfamily.</text>
</comment>
<dbReference type="GO" id="GO:0004674">
    <property type="term" value="F:protein serine/threonine kinase activity"/>
    <property type="evidence" value="ECO:0007669"/>
    <property type="project" value="UniProtKB-KW"/>
</dbReference>